<comment type="caution">
    <text evidence="2">The sequence shown here is derived from an EMBL/GenBank/DDBJ whole genome shotgun (WGS) entry which is preliminary data.</text>
</comment>
<dbReference type="EMBL" id="JXQY01000018">
    <property type="protein sequence ID" value="KIP92935.1"/>
    <property type="molecule type" value="Genomic_DNA"/>
</dbReference>
<feature type="domain" description="DUF4440" evidence="1">
    <location>
        <begin position="8"/>
        <end position="110"/>
    </location>
</feature>
<organism evidence="2 3">
    <name type="scientific">Pseudomonas fluorescens</name>
    <dbReference type="NCBI Taxonomy" id="294"/>
    <lineage>
        <taxon>Bacteria</taxon>
        <taxon>Pseudomonadati</taxon>
        <taxon>Pseudomonadota</taxon>
        <taxon>Gammaproteobacteria</taxon>
        <taxon>Pseudomonadales</taxon>
        <taxon>Pseudomonadaceae</taxon>
        <taxon>Pseudomonas</taxon>
    </lineage>
</organism>
<evidence type="ECO:0000313" key="2">
    <source>
        <dbReference type="EMBL" id="KIP92935.1"/>
    </source>
</evidence>
<dbReference type="SUPFAM" id="SSF54427">
    <property type="entry name" value="NTF2-like"/>
    <property type="match status" value="1"/>
</dbReference>
<evidence type="ECO:0000313" key="3">
    <source>
        <dbReference type="Proteomes" id="UP000032086"/>
    </source>
</evidence>
<dbReference type="AlphaFoldDB" id="A0AAE2DW81"/>
<dbReference type="InterPro" id="IPR032710">
    <property type="entry name" value="NTF2-like_dom_sf"/>
</dbReference>
<dbReference type="InterPro" id="IPR027843">
    <property type="entry name" value="DUF4440"/>
</dbReference>
<name>A0AAE2DW81_PSEFL</name>
<sequence length="120" mass="13734">MDLSKTLLDLEQSLLSRAVRSDAKELSQLIADDFVEIGARGVKWSKAEVIEQLPKQSFTQRTISQFSSSYLSDDITLVTYHCQNMDMARGVTVNTLRSSIWRKQGEQWHMVFHQGTILLE</sequence>
<protein>
    <recommendedName>
        <fullName evidence="1">DUF4440 domain-containing protein</fullName>
    </recommendedName>
</protein>
<reference evidence="2 3" key="1">
    <citation type="submission" date="2014-12" db="EMBL/GenBank/DDBJ databases">
        <title>16Stimator: statistical estimation of ribosomal gene copy numbers from draft genome assemblies.</title>
        <authorList>
            <person name="Perisin M.A."/>
            <person name="Vetter M."/>
            <person name="Gilbert J.A."/>
            <person name="Bergelson J."/>
        </authorList>
    </citation>
    <scope>NUCLEOTIDE SEQUENCE [LARGE SCALE GENOMIC DNA]</scope>
    <source>
        <strain evidence="2 3">MEP34</strain>
    </source>
</reference>
<gene>
    <name evidence="2" type="ORF">RU10_14300</name>
</gene>
<dbReference type="RefSeq" id="WP_042608797.1">
    <property type="nucleotide sequence ID" value="NZ_JXQY01000018.1"/>
</dbReference>
<accession>A0AAE2DW81</accession>
<dbReference type="Gene3D" id="3.10.450.50">
    <property type="match status" value="1"/>
</dbReference>
<proteinExistence type="predicted"/>
<dbReference type="Proteomes" id="UP000032086">
    <property type="component" value="Unassembled WGS sequence"/>
</dbReference>
<evidence type="ECO:0000259" key="1">
    <source>
        <dbReference type="Pfam" id="PF14534"/>
    </source>
</evidence>
<dbReference type="Pfam" id="PF14534">
    <property type="entry name" value="DUF4440"/>
    <property type="match status" value="1"/>
</dbReference>